<evidence type="ECO:0000313" key="2">
    <source>
        <dbReference type="Proteomes" id="UP001058074"/>
    </source>
</evidence>
<evidence type="ECO:0000313" key="1">
    <source>
        <dbReference type="EMBL" id="GKX68023.1"/>
    </source>
</evidence>
<dbReference type="EMBL" id="BROD01000001">
    <property type="protein sequence ID" value="GKX68023.1"/>
    <property type="molecule type" value="Genomic_DNA"/>
</dbReference>
<reference evidence="1" key="1">
    <citation type="journal article" date="2025" name="Int. J. Syst. Evol. Microbiol.">
        <title>Inconstantimicrobium mannanitabidum sp. nov., a novel member of the family Clostridiaceae isolated from anoxic soil under the treatment of reductive soil disinfestation.</title>
        <authorList>
            <person name="Ueki A."/>
            <person name="Tonouchi A."/>
            <person name="Honma S."/>
            <person name="Kaku N."/>
            <person name="Ueki K."/>
        </authorList>
    </citation>
    <scope>NUCLEOTIDE SEQUENCE</scope>
    <source>
        <strain evidence="1">TW13</strain>
    </source>
</reference>
<protein>
    <submittedName>
        <fullName evidence="1">Uncharacterized protein</fullName>
    </submittedName>
</protein>
<proteinExistence type="predicted"/>
<comment type="caution">
    <text evidence="1">The sequence shown here is derived from an EMBL/GenBank/DDBJ whole genome shotgun (WGS) entry which is preliminary data.</text>
</comment>
<keyword evidence="2" id="KW-1185">Reference proteome</keyword>
<sequence>MMEWLSKMNDALNYIESNLEGKINYHEVARIACCSLTRFQRMFIFMTDMTISDYVRFRKMSLAAEELKSTGIKVVDLAAKYGYESPEAFTRAFLGFHGMPPTVVRKLGISKNYQPISFQISINGGDIMTGSKPLVRMEEMNNLKVVSFQVNCKNPETLAWNQMRQWATENLKDYEARKYIGYAPFGHHPQSSEEDVHEYVAMMLLHGDEGREGTMFGAKVADAPKGLFLVGDVALNEFNNDGTIDIGASMKKSSQTIYECMLNMGNYDVDFEGRTYLEEHILGKDWFLADHPEEIQVEYRFWLPIRQK</sequence>
<dbReference type="Proteomes" id="UP001058074">
    <property type="component" value="Unassembled WGS sequence"/>
</dbReference>
<organism evidence="1 2">
    <name type="scientific">Inconstantimicrobium mannanitabidum</name>
    <dbReference type="NCBI Taxonomy" id="1604901"/>
    <lineage>
        <taxon>Bacteria</taxon>
        <taxon>Bacillati</taxon>
        <taxon>Bacillota</taxon>
        <taxon>Clostridia</taxon>
        <taxon>Eubacteriales</taxon>
        <taxon>Clostridiaceae</taxon>
        <taxon>Inconstantimicrobium</taxon>
    </lineage>
</organism>
<accession>A0ACB5RG04</accession>
<gene>
    <name evidence="1" type="ORF">rsdtw13_32810</name>
</gene>
<name>A0ACB5RG04_9CLOT</name>